<comment type="catalytic activity">
    <reaction evidence="13">
        <text>L-threonyl-[protein] + ATP = O-phospho-L-threonyl-[protein] + ADP + H(+)</text>
        <dbReference type="Rhea" id="RHEA:46608"/>
        <dbReference type="Rhea" id="RHEA-COMP:11060"/>
        <dbReference type="Rhea" id="RHEA-COMP:11605"/>
        <dbReference type="ChEBI" id="CHEBI:15378"/>
        <dbReference type="ChEBI" id="CHEBI:30013"/>
        <dbReference type="ChEBI" id="CHEBI:30616"/>
        <dbReference type="ChEBI" id="CHEBI:61977"/>
        <dbReference type="ChEBI" id="CHEBI:456216"/>
        <dbReference type="EC" id="2.7.11.1"/>
    </reaction>
</comment>
<dbReference type="InterPro" id="IPR037711">
    <property type="entry name" value="MAST"/>
</dbReference>
<dbReference type="InterPro" id="IPR008271">
    <property type="entry name" value="Ser/Thr_kinase_AS"/>
</dbReference>
<gene>
    <name evidence="20" type="ORF">M514_08929</name>
</gene>
<dbReference type="PANTHER" id="PTHR24356">
    <property type="entry name" value="SERINE/THREONINE-PROTEIN KINASE"/>
    <property type="match status" value="1"/>
</dbReference>
<dbReference type="PROSITE" id="PS00108">
    <property type="entry name" value="PROTEIN_KINASE_ST"/>
    <property type="match status" value="1"/>
</dbReference>
<feature type="domain" description="Protein kinase" evidence="17">
    <location>
        <begin position="576"/>
        <end position="851"/>
    </location>
</feature>
<organism evidence="20">
    <name type="scientific">Trichuris suis</name>
    <name type="common">pig whipworm</name>
    <dbReference type="NCBI Taxonomy" id="68888"/>
    <lineage>
        <taxon>Eukaryota</taxon>
        <taxon>Metazoa</taxon>
        <taxon>Ecdysozoa</taxon>
        <taxon>Nematoda</taxon>
        <taxon>Enoplea</taxon>
        <taxon>Dorylaimia</taxon>
        <taxon>Trichinellida</taxon>
        <taxon>Trichuridae</taxon>
        <taxon>Trichuris</taxon>
    </lineage>
</organism>
<dbReference type="InterPro" id="IPR000719">
    <property type="entry name" value="Prot_kinase_dom"/>
</dbReference>
<evidence type="ECO:0000259" key="19">
    <source>
        <dbReference type="PROSITE" id="PS51285"/>
    </source>
</evidence>
<dbReference type="GO" id="GO:0004674">
    <property type="term" value="F:protein serine/threonine kinase activity"/>
    <property type="evidence" value="ECO:0007669"/>
    <property type="project" value="UniProtKB-KW"/>
</dbReference>
<dbReference type="Pfam" id="PF00069">
    <property type="entry name" value="Pkinase"/>
    <property type="match status" value="1"/>
</dbReference>
<keyword evidence="6" id="KW-0723">Serine/threonine-protein kinase</keyword>
<comment type="similarity">
    <text evidence="3">Belongs to the protein kinase superfamily. AGC Ser/Thr protein kinase family.</text>
</comment>
<dbReference type="GO" id="GO:0035556">
    <property type="term" value="P:intracellular signal transduction"/>
    <property type="evidence" value="ECO:0007669"/>
    <property type="project" value="TreeGrafter"/>
</dbReference>
<dbReference type="InterPro" id="IPR011009">
    <property type="entry name" value="Kinase-like_dom_sf"/>
</dbReference>
<evidence type="ECO:0000256" key="1">
    <source>
        <dbReference type="ARBA" id="ARBA00001946"/>
    </source>
</evidence>
<evidence type="ECO:0000313" key="20">
    <source>
        <dbReference type="EMBL" id="KFD70414.1"/>
    </source>
</evidence>
<dbReference type="EC" id="2.7.11.1" evidence="4"/>
<dbReference type="FunFam" id="3.30.200.20:FF:000012">
    <property type="entry name" value="microtubule-associated serine/threonine-protein kinase 2 isoform X1"/>
    <property type="match status" value="1"/>
</dbReference>
<keyword evidence="16" id="KW-1133">Transmembrane helix</keyword>
<dbReference type="Gene3D" id="2.30.42.10">
    <property type="match status" value="1"/>
</dbReference>
<protein>
    <recommendedName>
        <fullName evidence="4">non-specific serine/threonine protein kinase</fullName>
        <ecNumber evidence="4">2.7.11.1</ecNumber>
    </recommendedName>
</protein>
<evidence type="ECO:0000256" key="16">
    <source>
        <dbReference type="SAM" id="Phobius"/>
    </source>
</evidence>
<evidence type="ECO:0000256" key="10">
    <source>
        <dbReference type="ARBA" id="ARBA00022777"/>
    </source>
</evidence>
<sequence>MHGQTIAIKHPAPKAKQLIDFLLSFNALSREMLINWKCCASRATWISIFYRTSKRCEGNNNTVWAITNNAKRQVAISQCCCGDGPFWKGRSSAMVAIGTAAVVISVAVTISNVILASAWALQPKKNFELLVSTKSPMQQYLPVAAVDTYGDFGNGMARCRYAPLSLSCPQLNLWKNTSVSSTSSGSHQGVSSTLRVNPLIIRRRSGHVGRRGTNSNLSPVFNRSNSPSNVDRIRTSPILMSSSQHPCYQAKLTLCNDSRRWSLASLPSSGYETPESSTFSSRYSSQEKLIAIVNELRIGNSGSNESGSFCDDHHHHHHSRHHHHHHHHHGQGPKSPGIRWRSRSFSSGFSATQSDHEELARSSSSAYKTRFPKAKRQMEEQLSAFIKENCIDASSMLANNEPSKQLLSIISDGCARFVHHQIVELASDCLTKSEQDLISSAYFYEMTENLQCILEEAKVKAIEFYPVLKEIGTKLTIIVSRPARLLECFEFDPKEFYQMLEEVEGFIKENEDIKHSVPQYVLHKLGLHPVDSIDALVDLDRKDEEIDGSVGDKAKQEGSEHRPSAAKRVHLKEEDFETIKLISNGAYGAVVLVRSKETRQRFALKKVKKSNLVLRNQLEQVFAERDILTFSDNPFVVSFYGSFETKNHLCLLMEFVEGGDCATLLKNVTVLPVEMARLYIAETVLAVEYLHSYGIVHRDLKPDNLLITATGHVKLTDFGLSKVGLMNRTTVVCEGYVDVTEMKQFQDRQICGTPEYIAPEVILRQGYGKPVDWWAVGVILFEFIVGTVPFFGETPEELFANVISSEIVFPEEPYCPPTDAVDLIRSLLQVNPLDRLGTVSGAMEVKMHSFFSSVDWNTLLRQKAEFIPHLRGEEDTSYFDTRSDRYNHDVESGDEGWSENSSIFSSFSSCSPRYSLLTDSFSAKGSNESPLLLSYDDADPNFPNGSTKSVGEEEYCNSDGKQQQTVGSCPGSALSVSESSNAKAIIVRPPNTSSSGTVSSSVSCSTVPKLSVSFENSTQSGVSKELSPVDEMVVHDGNRVNCSSELVVFREPRQSQPVITSSSFSLGCYGREACKGQQGLHLIIPSDGSVVLPSGMPISTAVQSPSASSGSSYDFSPRNFDGSNDSQPVTVTNCRSPIIIQRGSKGFGFSIKSVRVYLGNTEFYTIQHIVSSVDPTTAAYENGLRAEDLITHVNGSCVENVTQPELLQKLICSGDWLTLKVAALDQTTIKKCDGFRGMTTTMTRIPRRACYKHKLHRRAMEHRKKASLFRRLSGKRVSAELSSGASSALVQSLHRSISSTDGLCADGTSSSVPCLFSSSFHEGTTTTTAGATCRSALSPSMFESTPQSHSSSSGSSRPCSLHGLKQKLSKPLKIAASRRKEVQSIPLSPLARCDHQQQQEKQISTTTVRPQVVLSPSQSPLASGLVTTGDSKMAVATTRSHSFKCTRPTTYRKDE</sequence>
<keyword evidence="5" id="KW-0963">Cytoplasm</keyword>
<dbReference type="SUPFAM" id="SSF50156">
    <property type="entry name" value="PDZ domain-like"/>
    <property type="match status" value="1"/>
</dbReference>
<evidence type="ECO:0000256" key="6">
    <source>
        <dbReference type="ARBA" id="ARBA00022527"/>
    </source>
</evidence>
<keyword evidence="7" id="KW-0597">Phosphoprotein</keyword>
<feature type="transmembrane region" description="Helical" evidence="16">
    <location>
        <begin position="95"/>
        <end position="121"/>
    </location>
</feature>
<dbReference type="PROSITE" id="PS51285">
    <property type="entry name" value="AGC_KINASE_CTER"/>
    <property type="match status" value="1"/>
</dbReference>
<proteinExistence type="inferred from homology"/>
<dbReference type="SMART" id="SM00220">
    <property type="entry name" value="S_TKc"/>
    <property type="match status" value="1"/>
</dbReference>
<dbReference type="Pfam" id="PF00595">
    <property type="entry name" value="PDZ"/>
    <property type="match status" value="1"/>
</dbReference>
<dbReference type="GO" id="GO:0005524">
    <property type="term" value="F:ATP binding"/>
    <property type="evidence" value="ECO:0007669"/>
    <property type="project" value="UniProtKB-KW"/>
</dbReference>
<accession>A0A085NLR8</accession>
<evidence type="ECO:0000256" key="5">
    <source>
        <dbReference type="ARBA" id="ARBA00022490"/>
    </source>
</evidence>
<comment type="subcellular location">
    <subcellularLocation>
        <location evidence="2">Cytoplasm</location>
    </subcellularLocation>
</comment>
<dbReference type="Gene3D" id="1.20.1480.20">
    <property type="entry name" value="MAST3 pre-PK domain-like"/>
    <property type="match status" value="1"/>
</dbReference>
<keyword evidence="11" id="KW-0067">ATP-binding</keyword>
<evidence type="ECO:0000256" key="15">
    <source>
        <dbReference type="SAM" id="MobiDB-lite"/>
    </source>
</evidence>
<feature type="region of interest" description="Disordered" evidence="15">
    <location>
        <begin position="1339"/>
        <end position="1362"/>
    </location>
</feature>
<feature type="compositionally biased region" description="Low complexity" evidence="15">
    <location>
        <begin position="1102"/>
        <end position="1116"/>
    </location>
</feature>
<name>A0A085NLR8_9BILA</name>
<dbReference type="Pfam" id="PF08926">
    <property type="entry name" value="DUF1908"/>
    <property type="match status" value="1"/>
</dbReference>
<dbReference type="InterPro" id="IPR015022">
    <property type="entry name" value="MAST_pre-PK_dom"/>
</dbReference>
<dbReference type="PROSITE" id="PS50011">
    <property type="entry name" value="PROTEIN_KINASE_DOM"/>
    <property type="match status" value="1"/>
</dbReference>
<reference evidence="20" key="1">
    <citation type="journal article" date="2014" name="Nat. Genet.">
        <title>Genome and transcriptome of the porcine whipworm Trichuris suis.</title>
        <authorList>
            <person name="Jex A.R."/>
            <person name="Nejsum P."/>
            <person name="Schwarz E.M."/>
            <person name="Hu L."/>
            <person name="Young N.D."/>
            <person name="Hall R.S."/>
            <person name="Korhonen P.K."/>
            <person name="Liao S."/>
            <person name="Thamsborg S."/>
            <person name="Xia J."/>
            <person name="Xu P."/>
            <person name="Wang S."/>
            <person name="Scheerlinck J.P."/>
            <person name="Hofmann A."/>
            <person name="Sternberg P.W."/>
            <person name="Wang J."/>
            <person name="Gasser R.B."/>
        </authorList>
    </citation>
    <scope>NUCLEOTIDE SEQUENCE [LARGE SCALE GENOMIC DNA]</scope>
    <source>
        <strain evidence="20">DCEP-RM93F</strain>
    </source>
</reference>
<evidence type="ECO:0000256" key="7">
    <source>
        <dbReference type="ARBA" id="ARBA00022553"/>
    </source>
</evidence>
<dbReference type="Gene3D" id="1.10.510.10">
    <property type="entry name" value="Transferase(Phosphotransferase) domain 1"/>
    <property type="match status" value="1"/>
</dbReference>
<keyword evidence="16" id="KW-0812">Transmembrane</keyword>
<comment type="catalytic activity">
    <reaction evidence="14">
        <text>L-seryl-[protein] + ATP = O-phospho-L-seryl-[protein] + ADP + H(+)</text>
        <dbReference type="Rhea" id="RHEA:17989"/>
        <dbReference type="Rhea" id="RHEA-COMP:9863"/>
        <dbReference type="Rhea" id="RHEA-COMP:11604"/>
        <dbReference type="ChEBI" id="CHEBI:15378"/>
        <dbReference type="ChEBI" id="CHEBI:29999"/>
        <dbReference type="ChEBI" id="CHEBI:30616"/>
        <dbReference type="ChEBI" id="CHEBI:83421"/>
        <dbReference type="ChEBI" id="CHEBI:456216"/>
        <dbReference type="EC" id="2.7.11.1"/>
    </reaction>
</comment>
<evidence type="ECO:0000256" key="4">
    <source>
        <dbReference type="ARBA" id="ARBA00012513"/>
    </source>
</evidence>
<evidence type="ECO:0000256" key="11">
    <source>
        <dbReference type="ARBA" id="ARBA00022840"/>
    </source>
</evidence>
<evidence type="ECO:0000256" key="9">
    <source>
        <dbReference type="ARBA" id="ARBA00022741"/>
    </source>
</evidence>
<feature type="compositionally biased region" description="Basic residues" evidence="15">
    <location>
        <begin position="314"/>
        <end position="331"/>
    </location>
</feature>
<feature type="region of interest" description="Disordered" evidence="15">
    <location>
        <begin position="306"/>
        <end position="372"/>
    </location>
</feature>
<dbReference type="FunFam" id="1.20.1480.20:FF:000001">
    <property type="entry name" value="microtubule-associated serine/threonine-protein kinase 4 isoform X1"/>
    <property type="match status" value="1"/>
</dbReference>
<dbReference type="InterPro" id="IPR036034">
    <property type="entry name" value="PDZ_sf"/>
</dbReference>
<feature type="domain" description="AGC-kinase C-terminal" evidence="19">
    <location>
        <begin position="852"/>
        <end position="919"/>
    </location>
</feature>
<feature type="compositionally biased region" description="Low complexity" evidence="15">
    <location>
        <begin position="1344"/>
        <end position="1360"/>
    </location>
</feature>
<keyword evidence="16" id="KW-0472">Membrane</keyword>
<evidence type="ECO:0000259" key="18">
    <source>
        <dbReference type="PROSITE" id="PS50106"/>
    </source>
</evidence>
<dbReference type="EMBL" id="KL367488">
    <property type="protein sequence ID" value="KFD70414.1"/>
    <property type="molecule type" value="Genomic_DNA"/>
</dbReference>
<evidence type="ECO:0000256" key="8">
    <source>
        <dbReference type="ARBA" id="ARBA00022679"/>
    </source>
</evidence>
<feature type="non-terminal residue" evidence="20">
    <location>
        <position position="1455"/>
    </location>
</feature>
<evidence type="ECO:0000256" key="12">
    <source>
        <dbReference type="ARBA" id="ARBA00022842"/>
    </source>
</evidence>
<evidence type="ECO:0000256" key="3">
    <source>
        <dbReference type="ARBA" id="ARBA00009903"/>
    </source>
</evidence>
<dbReference type="InterPro" id="IPR023142">
    <property type="entry name" value="MAST_pre-PK_dom_sf"/>
</dbReference>
<dbReference type="PROSITE" id="PS50106">
    <property type="entry name" value="PDZ"/>
    <property type="match status" value="1"/>
</dbReference>
<feature type="region of interest" description="Disordered" evidence="15">
    <location>
        <begin position="948"/>
        <end position="972"/>
    </location>
</feature>
<keyword evidence="12" id="KW-0460">Magnesium</keyword>
<feature type="domain" description="PDZ" evidence="18">
    <location>
        <begin position="1137"/>
        <end position="1225"/>
    </location>
</feature>
<evidence type="ECO:0000256" key="2">
    <source>
        <dbReference type="ARBA" id="ARBA00004496"/>
    </source>
</evidence>
<dbReference type="CDD" id="cd05609">
    <property type="entry name" value="STKc_MAST"/>
    <property type="match status" value="1"/>
</dbReference>
<dbReference type="GO" id="GO:0000287">
    <property type="term" value="F:magnesium ion binding"/>
    <property type="evidence" value="ECO:0007669"/>
    <property type="project" value="InterPro"/>
</dbReference>
<dbReference type="Gene3D" id="3.30.200.20">
    <property type="entry name" value="Phosphorylase Kinase, domain 1"/>
    <property type="match status" value="1"/>
</dbReference>
<dbReference type="FunFam" id="1.10.510.10:FF:000012">
    <property type="entry name" value="microtubule-associated serine/threonine-protein kinase 2 isoform X1"/>
    <property type="match status" value="1"/>
</dbReference>
<dbReference type="GO" id="GO:0005737">
    <property type="term" value="C:cytoplasm"/>
    <property type="evidence" value="ECO:0007669"/>
    <property type="project" value="UniProtKB-SubCell"/>
</dbReference>
<dbReference type="SMART" id="SM00228">
    <property type="entry name" value="PDZ"/>
    <property type="match status" value="1"/>
</dbReference>
<dbReference type="SUPFAM" id="SSF140482">
    <property type="entry name" value="MAST3 pre-PK domain-like"/>
    <property type="match status" value="1"/>
</dbReference>
<comment type="cofactor">
    <cofactor evidence="1">
        <name>Mg(2+)</name>
        <dbReference type="ChEBI" id="CHEBI:18420"/>
    </cofactor>
</comment>
<dbReference type="SUPFAM" id="SSF56112">
    <property type="entry name" value="Protein kinase-like (PK-like)"/>
    <property type="match status" value="1"/>
</dbReference>
<feature type="region of interest" description="Disordered" evidence="15">
    <location>
        <begin position="1102"/>
        <end position="1127"/>
    </location>
</feature>
<dbReference type="InterPro" id="IPR000961">
    <property type="entry name" value="AGC-kinase_C"/>
</dbReference>
<keyword evidence="8" id="KW-0808">Transferase</keyword>
<evidence type="ECO:0000256" key="14">
    <source>
        <dbReference type="ARBA" id="ARBA00048679"/>
    </source>
</evidence>
<evidence type="ECO:0000256" key="13">
    <source>
        <dbReference type="ARBA" id="ARBA00047899"/>
    </source>
</evidence>
<evidence type="ECO:0000259" key="17">
    <source>
        <dbReference type="PROSITE" id="PS50011"/>
    </source>
</evidence>
<dbReference type="PANTHER" id="PTHR24356:SF414">
    <property type="entry name" value="NON-SPECIFIC SERINE_THREONINE PROTEIN KINASE"/>
    <property type="match status" value="1"/>
</dbReference>
<keyword evidence="10" id="KW-0418">Kinase</keyword>
<dbReference type="Proteomes" id="UP000030758">
    <property type="component" value="Unassembled WGS sequence"/>
</dbReference>
<dbReference type="InterPro" id="IPR050236">
    <property type="entry name" value="Ser_Thr_kinase_AGC"/>
</dbReference>
<dbReference type="InterPro" id="IPR001478">
    <property type="entry name" value="PDZ"/>
</dbReference>
<keyword evidence="9" id="KW-0547">Nucleotide-binding</keyword>